<dbReference type="STRING" id="1384056.N787_10290"/>
<dbReference type="Gene3D" id="3.80.10.10">
    <property type="entry name" value="Ribonuclease Inhibitor"/>
    <property type="match status" value="1"/>
</dbReference>
<name>A0A091B6X6_9GAMM</name>
<comment type="caution">
    <text evidence="1">The sequence shown here is derived from an EMBL/GenBank/DDBJ whole genome shotgun (WGS) entry which is preliminary data.</text>
</comment>
<gene>
    <name evidence="1" type="ORF">N787_10290</name>
</gene>
<dbReference type="OrthoDB" id="5965518at2"/>
<protein>
    <submittedName>
        <fullName evidence="1">Uncharacterized protein</fullName>
    </submittedName>
</protein>
<sequence length="316" mass="34791">MDIKDILAGLLRPTPAEAKPRGEIFEPGDGYWFYRPTLDFPPKGTHDPDDYAGGERLCVNFTHMNLGAAERRRLARRWYDRFPTLDRVRIAWIGGSVSQETFEAVCRLPAVEGLHIGWSAITSLAPIRQLRTLTHFHLGSGPSAQGLEALADLPALVDLEISNVRAAGDLRFLAGMHGLKALALCGDSNSIKPLKIATLAPLSGLASLERLSLTTVQLEDGSLESLARLPRLRHLDLSNQFPMEEVARLAGRRPDIACDRFVASHGPVSWMACKACHRKSMHQLTGKRKPWLCGHCDAARLARHIAEFDAIKESAA</sequence>
<dbReference type="PATRIC" id="fig|1384056.3.peg.1283"/>
<evidence type="ECO:0000313" key="2">
    <source>
        <dbReference type="Proteomes" id="UP000029393"/>
    </source>
</evidence>
<dbReference type="AlphaFoldDB" id="A0A091B6X6"/>
<organism evidence="1 2">
    <name type="scientific">Arenimonas metalli CF5-1</name>
    <dbReference type="NCBI Taxonomy" id="1384056"/>
    <lineage>
        <taxon>Bacteria</taxon>
        <taxon>Pseudomonadati</taxon>
        <taxon>Pseudomonadota</taxon>
        <taxon>Gammaproteobacteria</taxon>
        <taxon>Lysobacterales</taxon>
        <taxon>Lysobacteraceae</taxon>
        <taxon>Arenimonas</taxon>
    </lineage>
</organism>
<dbReference type="InterPro" id="IPR032675">
    <property type="entry name" value="LRR_dom_sf"/>
</dbReference>
<dbReference type="EMBL" id="AVCK01000015">
    <property type="protein sequence ID" value="KFN46609.1"/>
    <property type="molecule type" value="Genomic_DNA"/>
</dbReference>
<accession>A0A091B6X6</accession>
<dbReference type="RefSeq" id="WP_034211899.1">
    <property type="nucleotide sequence ID" value="NZ_AVCK01000015.1"/>
</dbReference>
<proteinExistence type="predicted"/>
<dbReference type="eggNOG" id="COG4886">
    <property type="taxonomic scope" value="Bacteria"/>
</dbReference>
<evidence type="ECO:0000313" key="1">
    <source>
        <dbReference type="EMBL" id="KFN46609.1"/>
    </source>
</evidence>
<dbReference type="Proteomes" id="UP000029393">
    <property type="component" value="Unassembled WGS sequence"/>
</dbReference>
<reference evidence="1 2" key="1">
    <citation type="submission" date="2013-09" db="EMBL/GenBank/DDBJ databases">
        <title>Genome sequencing of Arenimonas metalli.</title>
        <authorList>
            <person name="Chen F."/>
            <person name="Wang G."/>
        </authorList>
    </citation>
    <scope>NUCLEOTIDE SEQUENCE [LARGE SCALE GENOMIC DNA]</scope>
    <source>
        <strain evidence="1 2">CF5-1</strain>
    </source>
</reference>
<keyword evidence="2" id="KW-1185">Reference proteome</keyword>
<dbReference type="SUPFAM" id="SSF52047">
    <property type="entry name" value="RNI-like"/>
    <property type="match status" value="1"/>
</dbReference>